<dbReference type="PANTHER" id="PTHR11210">
    <property type="entry name" value="RING BOX"/>
    <property type="match status" value="1"/>
</dbReference>
<evidence type="ECO:0000256" key="3">
    <source>
        <dbReference type="ARBA" id="ARBA00022786"/>
    </source>
</evidence>
<proteinExistence type="predicted"/>
<keyword evidence="1" id="KW-0479">Metal-binding</keyword>
<protein>
    <submittedName>
        <fullName evidence="6">E3 ubiquitin-protein ligase rbx1</fullName>
    </submittedName>
</protein>
<name>A0ABQ8YM18_9EUKA</name>
<gene>
    <name evidence="6" type="ORF">M0813_20048</name>
</gene>
<evidence type="ECO:0000256" key="1">
    <source>
        <dbReference type="ARBA" id="ARBA00022723"/>
    </source>
</evidence>
<reference evidence="6" key="1">
    <citation type="submission" date="2022-08" db="EMBL/GenBank/DDBJ databases">
        <title>Novel sulfate-reducing endosymbionts in the free-living metamonad Anaeramoeba.</title>
        <authorList>
            <person name="Jerlstrom-Hultqvist J."/>
            <person name="Cepicka I."/>
            <person name="Gallot-Lavallee L."/>
            <person name="Salas-Leiva D."/>
            <person name="Curtis B.A."/>
            <person name="Zahonova K."/>
            <person name="Pipaliya S."/>
            <person name="Dacks J."/>
            <person name="Roger A.J."/>
        </authorList>
    </citation>
    <scope>NUCLEOTIDE SEQUENCE</scope>
    <source>
        <strain evidence="6">Schooner1</strain>
    </source>
</reference>
<dbReference type="Proteomes" id="UP001150062">
    <property type="component" value="Unassembled WGS sequence"/>
</dbReference>
<feature type="region of interest" description="Disordered" evidence="5">
    <location>
        <begin position="26"/>
        <end position="58"/>
    </location>
</feature>
<comment type="caution">
    <text evidence="6">The sequence shown here is derived from an EMBL/GenBank/DDBJ whole genome shotgun (WGS) entry which is preliminary data.</text>
</comment>
<dbReference type="InterPro" id="IPR013083">
    <property type="entry name" value="Znf_RING/FYVE/PHD"/>
</dbReference>
<sequence>MTQNIIQMNTQPAKNLNIEIKMEKDKEEKMHIDQNNGKRVHRKKRRRRKRKEKKSTQDISQRFVVKKWSAVALWCYDVIQTECGICRNSLIELCTECQLNHDSETCSECSTVIGACNQHSSCPYCTRDWEIVKITD</sequence>
<organism evidence="6 7">
    <name type="scientific">Anaeramoeba flamelloides</name>
    <dbReference type="NCBI Taxonomy" id="1746091"/>
    <lineage>
        <taxon>Eukaryota</taxon>
        <taxon>Metamonada</taxon>
        <taxon>Anaeramoebidae</taxon>
        <taxon>Anaeramoeba</taxon>
    </lineage>
</organism>
<evidence type="ECO:0000313" key="7">
    <source>
        <dbReference type="Proteomes" id="UP001150062"/>
    </source>
</evidence>
<keyword evidence="4" id="KW-0862">Zinc</keyword>
<keyword evidence="2" id="KW-0863">Zinc-finger</keyword>
<dbReference type="InterPro" id="IPR051031">
    <property type="entry name" value="RING-box_E3_Ubiquitin_Ligase"/>
</dbReference>
<evidence type="ECO:0000256" key="4">
    <source>
        <dbReference type="ARBA" id="ARBA00022833"/>
    </source>
</evidence>
<feature type="compositionally biased region" description="Basic residues" evidence="5">
    <location>
        <begin position="38"/>
        <end position="53"/>
    </location>
</feature>
<evidence type="ECO:0000256" key="2">
    <source>
        <dbReference type="ARBA" id="ARBA00022771"/>
    </source>
</evidence>
<dbReference type="Gene3D" id="3.30.40.10">
    <property type="entry name" value="Zinc/RING finger domain, C3HC4 (zinc finger)"/>
    <property type="match status" value="1"/>
</dbReference>
<evidence type="ECO:0000313" key="6">
    <source>
        <dbReference type="EMBL" id="KAJ6245628.1"/>
    </source>
</evidence>
<dbReference type="SUPFAM" id="SSF57850">
    <property type="entry name" value="RING/U-box"/>
    <property type="match status" value="1"/>
</dbReference>
<accession>A0ABQ8YM18</accession>
<keyword evidence="3" id="KW-0833">Ubl conjugation pathway</keyword>
<keyword evidence="7" id="KW-1185">Reference proteome</keyword>
<evidence type="ECO:0000256" key="5">
    <source>
        <dbReference type="SAM" id="MobiDB-lite"/>
    </source>
</evidence>
<dbReference type="EMBL" id="JAOAOG010000143">
    <property type="protein sequence ID" value="KAJ6245628.1"/>
    <property type="molecule type" value="Genomic_DNA"/>
</dbReference>